<dbReference type="Proteomes" id="UP000011131">
    <property type="component" value="Chromosome"/>
</dbReference>
<evidence type="ECO:0000256" key="4">
    <source>
        <dbReference type="ARBA" id="ARBA00022723"/>
    </source>
</evidence>
<keyword evidence="7" id="KW-0408">Iron</keyword>
<dbReference type="PATRIC" id="fig|1278073.3.peg.7215"/>
<proteinExistence type="predicted"/>
<feature type="domain" description="Rieske" evidence="10">
    <location>
        <begin position="11"/>
        <end position="111"/>
    </location>
</feature>
<dbReference type="GO" id="GO:0051537">
    <property type="term" value="F:2 iron, 2 sulfur cluster binding"/>
    <property type="evidence" value="ECO:0007669"/>
    <property type="project" value="UniProtKB-KW"/>
</dbReference>
<dbReference type="GO" id="GO:0016491">
    <property type="term" value="F:oxidoreductase activity"/>
    <property type="evidence" value="ECO:0007669"/>
    <property type="project" value="UniProtKB-KW"/>
</dbReference>
<dbReference type="SUPFAM" id="SSF55961">
    <property type="entry name" value="Bet v1-like"/>
    <property type="match status" value="1"/>
</dbReference>
<comment type="subcellular location">
    <subcellularLocation>
        <location evidence="1">Membrane</location>
    </subcellularLocation>
</comment>
<dbReference type="eggNOG" id="COG4638">
    <property type="taxonomic scope" value="Bacteria"/>
</dbReference>
<keyword evidence="6" id="KW-0560">Oxidoreductase</keyword>
<sequence>MERLPDVLGHFHPVLPVQSLGRKPVKVEVAGRGYVLFRDARGRPAALADQCPHRFAPLSKGRVGADGRLQCPYHGWRFDSEGRGFNPSQPDLRHCDVRSFQVVEHRDYLWLAHRETPLSALPELPLSDGYVFGGSFSTLFEAPLHVAIDNFSEDEHTPYVHTRLGWDDPHAHQVDFEARNLEDRTEVVYQAPQRPAALMMLLGVYNGDAFRNEWTFRFDPVHAQYTVSWVSPQGETRPFVTRANIFFVPETPTRTRLHVFSFLRCVHPMMKPLLPLAAKAARLLTAWEVRDDARFIPVVAGTPYSHKGMRLDRYDKPLVHQRRLLERIYFGQLSAAKDEDSPVELVREAVG</sequence>
<dbReference type="STRING" id="1278073.MYSTI_07105"/>
<dbReference type="RefSeq" id="WP_015352631.1">
    <property type="nucleotide sequence ID" value="NC_020126.1"/>
</dbReference>
<dbReference type="AlphaFoldDB" id="L7ULH4"/>
<dbReference type="GO" id="GO:0046872">
    <property type="term" value="F:metal ion binding"/>
    <property type="evidence" value="ECO:0007669"/>
    <property type="project" value="UniProtKB-KW"/>
</dbReference>
<evidence type="ECO:0000256" key="6">
    <source>
        <dbReference type="ARBA" id="ARBA00023002"/>
    </source>
</evidence>
<dbReference type="SUPFAM" id="SSF50022">
    <property type="entry name" value="ISP domain"/>
    <property type="match status" value="1"/>
</dbReference>
<keyword evidence="2" id="KW-0812">Transmembrane</keyword>
<evidence type="ECO:0000256" key="5">
    <source>
        <dbReference type="ARBA" id="ARBA00022989"/>
    </source>
</evidence>
<dbReference type="PANTHER" id="PTHR21266:SF32">
    <property type="entry name" value="CHOLESTEROL 7-DESATURASE NVD"/>
    <property type="match status" value="1"/>
</dbReference>
<dbReference type="InterPro" id="IPR017941">
    <property type="entry name" value="Rieske_2Fe-2S"/>
</dbReference>
<dbReference type="InterPro" id="IPR036922">
    <property type="entry name" value="Rieske_2Fe-2S_sf"/>
</dbReference>
<evidence type="ECO:0000256" key="9">
    <source>
        <dbReference type="ARBA" id="ARBA00023136"/>
    </source>
</evidence>
<dbReference type="KEGG" id="msd:MYSTI_07105"/>
<keyword evidence="8" id="KW-0411">Iron-sulfur</keyword>
<dbReference type="Pfam" id="PF00355">
    <property type="entry name" value="Rieske"/>
    <property type="match status" value="1"/>
</dbReference>
<dbReference type="Gene3D" id="2.102.10.10">
    <property type="entry name" value="Rieske [2Fe-2S] iron-sulphur domain"/>
    <property type="match status" value="1"/>
</dbReference>
<dbReference type="OrthoDB" id="9790995at2"/>
<evidence type="ECO:0000256" key="7">
    <source>
        <dbReference type="ARBA" id="ARBA00023004"/>
    </source>
</evidence>
<keyword evidence="9" id="KW-0472">Membrane</keyword>
<dbReference type="PANTHER" id="PTHR21266">
    <property type="entry name" value="IRON-SULFUR DOMAIN CONTAINING PROTEIN"/>
    <property type="match status" value="1"/>
</dbReference>
<keyword evidence="12" id="KW-1185">Reference proteome</keyword>
<keyword evidence="5" id="KW-1133">Transmembrane helix</keyword>
<gene>
    <name evidence="11" type="ordered locus">MYSTI_07105</name>
</gene>
<accession>L7ULH4</accession>
<evidence type="ECO:0000256" key="2">
    <source>
        <dbReference type="ARBA" id="ARBA00022692"/>
    </source>
</evidence>
<dbReference type="PROSITE" id="PS51296">
    <property type="entry name" value="RIESKE"/>
    <property type="match status" value="1"/>
</dbReference>
<keyword evidence="3" id="KW-0001">2Fe-2S</keyword>
<evidence type="ECO:0000256" key="8">
    <source>
        <dbReference type="ARBA" id="ARBA00023014"/>
    </source>
</evidence>
<keyword evidence="4" id="KW-0479">Metal-binding</keyword>
<protein>
    <submittedName>
        <fullName evidence="11">Rieske family iron-sulfur cluster-binding protein</fullName>
    </submittedName>
</protein>
<evidence type="ECO:0000256" key="3">
    <source>
        <dbReference type="ARBA" id="ARBA00022714"/>
    </source>
</evidence>
<evidence type="ECO:0000259" key="10">
    <source>
        <dbReference type="PROSITE" id="PS51296"/>
    </source>
</evidence>
<evidence type="ECO:0000313" key="12">
    <source>
        <dbReference type="Proteomes" id="UP000011131"/>
    </source>
</evidence>
<reference evidence="11 12" key="1">
    <citation type="journal article" date="2013" name="Genome Announc.">
        <title>Complete genome sequence of Myxococcus stipitatus strain DSM 14675, a fruiting myxobacterium.</title>
        <authorList>
            <person name="Huntley S."/>
            <person name="Kneip S."/>
            <person name="Treuner-Lange A."/>
            <person name="Sogaard-Andersen L."/>
        </authorList>
    </citation>
    <scope>NUCLEOTIDE SEQUENCE [LARGE SCALE GENOMIC DNA]</scope>
    <source>
        <strain evidence="12">DSM 14675 / JCM 12634 / Mx s8</strain>
    </source>
</reference>
<dbReference type="HOGENOM" id="CLU_794166_0_0_7"/>
<dbReference type="GO" id="GO:0005737">
    <property type="term" value="C:cytoplasm"/>
    <property type="evidence" value="ECO:0007669"/>
    <property type="project" value="TreeGrafter"/>
</dbReference>
<evidence type="ECO:0000313" key="11">
    <source>
        <dbReference type="EMBL" id="AGC48377.1"/>
    </source>
</evidence>
<name>L7ULH4_MYXSD</name>
<dbReference type="GO" id="GO:0016020">
    <property type="term" value="C:membrane"/>
    <property type="evidence" value="ECO:0007669"/>
    <property type="project" value="UniProtKB-SubCell"/>
</dbReference>
<dbReference type="InterPro" id="IPR050584">
    <property type="entry name" value="Cholesterol_7-desaturase"/>
</dbReference>
<organism evidence="11 12">
    <name type="scientific">Myxococcus stipitatus (strain DSM 14675 / JCM 12634 / Mx s8)</name>
    <dbReference type="NCBI Taxonomy" id="1278073"/>
    <lineage>
        <taxon>Bacteria</taxon>
        <taxon>Pseudomonadati</taxon>
        <taxon>Myxococcota</taxon>
        <taxon>Myxococcia</taxon>
        <taxon>Myxococcales</taxon>
        <taxon>Cystobacterineae</taxon>
        <taxon>Myxococcaceae</taxon>
        <taxon>Myxococcus</taxon>
    </lineage>
</organism>
<evidence type="ECO:0000256" key="1">
    <source>
        <dbReference type="ARBA" id="ARBA00004370"/>
    </source>
</evidence>
<dbReference type="EMBL" id="CP004025">
    <property type="protein sequence ID" value="AGC48377.1"/>
    <property type="molecule type" value="Genomic_DNA"/>
</dbReference>
<dbReference type="Gene3D" id="3.90.380.10">
    <property type="entry name" value="Naphthalene 1,2-dioxygenase Alpha Subunit, Chain A, domain 1"/>
    <property type="match status" value="1"/>
</dbReference>